<dbReference type="Gene3D" id="3.30.40.10">
    <property type="entry name" value="Zinc/RING finger domain, C3HC4 (zinc finger)"/>
    <property type="match status" value="1"/>
</dbReference>
<dbReference type="Pfam" id="PF13639">
    <property type="entry name" value="zf-RING_2"/>
    <property type="match status" value="1"/>
</dbReference>
<evidence type="ECO:0000256" key="9">
    <source>
        <dbReference type="SAM" id="MobiDB-lite"/>
    </source>
</evidence>
<feature type="domain" description="RING-type" evidence="10">
    <location>
        <begin position="165"/>
        <end position="205"/>
    </location>
</feature>
<dbReference type="GO" id="GO:0008270">
    <property type="term" value="F:zinc ion binding"/>
    <property type="evidence" value="ECO:0007669"/>
    <property type="project" value="UniProtKB-KW"/>
</dbReference>
<proteinExistence type="predicted"/>
<reference evidence="12" key="2">
    <citation type="submission" date="2025-08" db="UniProtKB">
        <authorList>
            <consortium name="RefSeq"/>
        </authorList>
    </citation>
    <scope>IDENTIFICATION</scope>
    <source>
        <tissue evidence="12">Leaf</tissue>
    </source>
</reference>
<dbReference type="EC" id="2.3.2.27" evidence="2"/>
<organism evidence="11 12">
    <name type="scientific">Ananas comosus</name>
    <name type="common">Pineapple</name>
    <name type="synonym">Ananas ananas</name>
    <dbReference type="NCBI Taxonomy" id="4615"/>
    <lineage>
        <taxon>Eukaryota</taxon>
        <taxon>Viridiplantae</taxon>
        <taxon>Streptophyta</taxon>
        <taxon>Embryophyta</taxon>
        <taxon>Tracheophyta</taxon>
        <taxon>Spermatophyta</taxon>
        <taxon>Magnoliopsida</taxon>
        <taxon>Liliopsida</taxon>
        <taxon>Poales</taxon>
        <taxon>Bromeliaceae</taxon>
        <taxon>Bromelioideae</taxon>
        <taxon>Ananas</taxon>
    </lineage>
</organism>
<sequence length="215" mass="23806">MGSFLCCLRVDDPEEDRHPTASVDGGCLGLIRWSSLPLLNVYVGLFNRGQARIAPSPEQGTNSSSSTSQQQDRSYMDTFRCPLRPLAYDDPRCSQVRRRSDGKVAAKASSHCHAASEPTRHGNDACVESTAAMEKLNEILLKSSLADGLSEEADAYSSSEDEDDCPICLEEYVSENPKMILQCTHHYHLSCIYEWMERSEACPVCGKVMLFNEAT</sequence>
<keyword evidence="7" id="KW-0862">Zinc</keyword>
<gene>
    <name evidence="12" type="primary">LOC109712628</name>
</gene>
<dbReference type="PROSITE" id="PS50089">
    <property type="entry name" value="ZF_RING_2"/>
    <property type="match status" value="1"/>
</dbReference>
<accession>A0A6P5F7E2</accession>
<name>A0A6P5F7E2_ANACO</name>
<keyword evidence="4" id="KW-0479">Metal-binding</keyword>
<dbReference type="OrthoDB" id="8062037at2759"/>
<dbReference type="GO" id="GO:0061630">
    <property type="term" value="F:ubiquitin protein ligase activity"/>
    <property type="evidence" value="ECO:0007669"/>
    <property type="project" value="UniProtKB-EC"/>
</dbReference>
<evidence type="ECO:0000256" key="3">
    <source>
        <dbReference type="ARBA" id="ARBA00022679"/>
    </source>
</evidence>
<evidence type="ECO:0000313" key="12">
    <source>
        <dbReference type="RefSeq" id="XP_020091894.1"/>
    </source>
</evidence>
<dbReference type="Gramene" id="Aco004836.1.mrna1">
    <property type="protein sequence ID" value="Aco004836.1.mrna1"/>
    <property type="gene ID" value="Aco004836.1.path1"/>
</dbReference>
<keyword evidence="11" id="KW-1185">Reference proteome</keyword>
<evidence type="ECO:0000256" key="2">
    <source>
        <dbReference type="ARBA" id="ARBA00012483"/>
    </source>
</evidence>
<dbReference type="PANTHER" id="PTHR46463:SF73">
    <property type="entry name" value="OS03G0598700 PROTEIN"/>
    <property type="match status" value="1"/>
</dbReference>
<feature type="region of interest" description="Disordered" evidence="9">
    <location>
        <begin position="53"/>
        <end position="74"/>
    </location>
</feature>
<reference evidence="11" key="1">
    <citation type="journal article" date="2015" name="Nat. Genet.">
        <title>The pineapple genome and the evolution of CAM photosynthesis.</title>
        <authorList>
            <person name="Ming R."/>
            <person name="VanBuren R."/>
            <person name="Wai C.M."/>
            <person name="Tang H."/>
            <person name="Schatz M.C."/>
            <person name="Bowers J.E."/>
            <person name="Lyons E."/>
            <person name="Wang M.L."/>
            <person name="Chen J."/>
            <person name="Biggers E."/>
            <person name="Zhang J."/>
            <person name="Huang L."/>
            <person name="Zhang L."/>
            <person name="Miao W."/>
            <person name="Zhang J."/>
            <person name="Ye Z."/>
            <person name="Miao C."/>
            <person name="Lin Z."/>
            <person name="Wang H."/>
            <person name="Zhou H."/>
            <person name="Yim W.C."/>
            <person name="Priest H.D."/>
            <person name="Zheng C."/>
            <person name="Woodhouse M."/>
            <person name="Edger P.P."/>
            <person name="Guyot R."/>
            <person name="Guo H.B."/>
            <person name="Guo H."/>
            <person name="Zheng G."/>
            <person name="Singh R."/>
            <person name="Sharma A."/>
            <person name="Min X."/>
            <person name="Zheng Y."/>
            <person name="Lee H."/>
            <person name="Gurtowski J."/>
            <person name="Sedlazeck F.J."/>
            <person name="Harkess A."/>
            <person name="McKain M.R."/>
            <person name="Liao Z."/>
            <person name="Fang J."/>
            <person name="Liu J."/>
            <person name="Zhang X."/>
            <person name="Zhang Q."/>
            <person name="Hu W."/>
            <person name="Qin Y."/>
            <person name="Wang K."/>
            <person name="Chen L.Y."/>
            <person name="Shirley N."/>
            <person name="Lin Y.R."/>
            <person name="Liu L.Y."/>
            <person name="Hernandez A.G."/>
            <person name="Wright C.L."/>
            <person name="Bulone V."/>
            <person name="Tuskan G.A."/>
            <person name="Heath K."/>
            <person name="Zee F."/>
            <person name="Moore P.H."/>
            <person name="Sunkar R."/>
            <person name="Leebens-Mack J.H."/>
            <person name="Mockler T."/>
            <person name="Bennetzen J.L."/>
            <person name="Freeling M."/>
            <person name="Sankoff D."/>
            <person name="Paterson A.H."/>
            <person name="Zhu X."/>
            <person name="Yang X."/>
            <person name="Smith J.A."/>
            <person name="Cushman J.C."/>
            <person name="Paull R.E."/>
            <person name="Yu Q."/>
        </authorList>
    </citation>
    <scope>NUCLEOTIDE SEQUENCE [LARGE SCALE GENOMIC DNA]</scope>
    <source>
        <strain evidence="11">cv. F153</strain>
    </source>
</reference>
<dbReference type="RefSeq" id="XP_020091894.1">
    <property type="nucleotide sequence ID" value="XM_020236305.1"/>
</dbReference>
<evidence type="ECO:0000256" key="4">
    <source>
        <dbReference type="ARBA" id="ARBA00022723"/>
    </source>
</evidence>
<evidence type="ECO:0000256" key="7">
    <source>
        <dbReference type="ARBA" id="ARBA00022833"/>
    </source>
</evidence>
<evidence type="ECO:0000256" key="8">
    <source>
        <dbReference type="PROSITE-ProRule" id="PRU00175"/>
    </source>
</evidence>
<evidence type="ECO:0000256" key="1">
    <source>
        <dbReference type="ARBA" id="ARBA00000900"/>
    </source>
</evidence>
<dbReference type="SMART" id="SM00184">
    <property type="entry name" value="RING"/>
    <property type="match status" value="1"/>
</dbReference>
<comment type="catalytic activity">
    <reaction evidence="1">
        <text>S-ubiquitinyl-[E2 ubiquitin-conjugating enzyme]-L-cysteine + [acceptor protein]-L-lysine = [E2 ubiquitin-conjugating enzyme]-L-cysteine + N(6)-ubiquitinyl-[acceptor protein]-L-lysine.</text>
        <dbReference type="EC" id="2.3.2.27"/>
    </reaction>
</comment>
<dbReference type="SUPFAM" id="SSF57850">
    <property type="entry name" value="RING/U-box"/>
    <property type="match status" value="1"/>
</dbReference>
<dbReference type="InterPro" id="IPR001841">
    <property type="entry name" value="Znf_RING"/>
</dbReference>
<keyword evidence="5 8" id="KW-0863">Zinc-finger</keyword>
<dbReference type="PANTHER" id="PTHR46463">
    <property type="entry name" value="ZINC FINGER, RING/FYVE/PHD-TYPE"/>
    <property type="match status" value="1"/>
</dbReference>
<dbReference type="AlphaFoldDB" id="A0A6P5F7E2"/>
<dbReference type="Proteomes" id="UP000515123">
    <property type="component" value="Linkage group 7"/>
</dbReference>
<dbReference type="GeneID" id="109712628"/>
<keyword evidence="6" id="KW-0833">Ubl conjugation pathway</keyword>
<evidence type="ECO:0000313" key="11">
    <source>
        <dbReference type="Proteomes" id="UP000515123"/>
    </source>
</evidence>
<evidence type="ECO:0000256" key="6">
    <source>
        <dbReference type="ARBA" id="ARBA00022786"/>
    </source>
</evidence>
<dbReference type="InterPro" id="IPR013083">
    <property type="entry name" value="Znf_RING/FYVE/PHD"/>
</dbReference>
<keyword evidence="3" id="KW-0808">Transferase</keyword>
<evidence type="ECO:0000259" key="10">
    <source>
        <dbReference type="PROSITE" id="PS50089"/>
    </source>
</evidence>
<protein>
    <recommendedName>
        <fullName evidence="2">RING-type E3 ubiquitin transferase</fullName>
        <ecNumber evidence="2">2.3.2.27</ecNumber>
    </recommendedName>
</protein>
<evidence type="ECO:0000256" key="5">
    <source>
        <dbReference type="ARBA" id="ARBA00022771"/>
    </source>
</evidence>